<dbReference type="EnsemblMetazoa" id="OVOC5.1">
    <property type="protein sequence ID" value="OVOC5.1"/>
    <property type="gene ID" value="WBGene00236814"/>
</dbReference>
<organism evidence="1 2">
    <name type="scientific">Onchocerca volvulus</name>
    <dbReference type="NCBI Taxonomy" id="6282"/>
    <lineage>
        <taxon>Eukaryota</taxon>
        <taxon>Metazoa</taxon>
        <taxon>Ecdysozoa</taxon>
        <taxon>Nematoda</taxon>
        <taxon>Chromadorea</taxon>
        <taxon>Rhabditida</taxon>
        <taxon>Spirurina</taxon>
        <taxon>Spiruromorpha</taxon>
        <taxon>Filarioidea</taxon>
        <taxon>Onchocercidae</taxon>
        <taxon>Onchocerca</taxon>
    </lineage>
</organism>
<sequence length="373" mass="42106">MNVKSERLCSNDLIRNAQLDVANELRKQQIEIKRIDTVLSFLKEMESNESEQDLLDEPYKFRGLREVREELDQYTALVQCVMNLTRRNHSNYSKHKYVNDNFVGKAHDNCNIRTGFGYHNTVASTASTDNFVEKARSDCNIHTGLGYHNTATSTTSSQHSRMNHLAITATTTEHFSPELGNALPKCCCGNSSHNKPKEVLVDARQSVQNHRVLSSSEPGSLMQLVQPTTNTNQKPYPFLLQTGPDSHSMHATVQTVLSSLKRTLPGFHPTASTILKSDVVDFIAAFAVALRRYDDRIRSQMILLFEEYDSLVSSAKRSELSCKIDHLYKVSRSASSKREQLLDILHGPYYQAVNCPPLRQMKILHATFSSNSL</sequence>
<reference evidence="1" key="2">
    <citation type="submission" date="2022-06" db="UniProtKB">
        <authorList>
            <consortium name="EnsemblMetazoa"/>
        </authorList>
    </citation>
    <scope>IDENTIFICATION</scope>
</reference>
<proteinExistence type="predicted"/>
<reference evidence="2" key="1">
    <citation type="submission" date="2013-10" db="EMBL/GenBank/DDBJ databases">
        <title>Genome sequencing of Onchocerca volvulus.</title>
        <authorList>
            <person name="Cotton J."/>
            <person name="Tsai J."/>
            <person name="Stanley E."/>
            <person name="Tracey A."/>
            <person name="Holroyd N."/>
            <person name="Lustigman S."/>
            <person name="Berriman M."/>
        </authorList>
    </citation>
    <scope>NUCLEOTIDE SEQUENCE</scope>
</reference>
<dbReference type="Proteomes" id="UP000024404">
    <property type="component" value="Unassembled WGS sequence"/>
</dbReference>
<dbReference type="AlphaFoldDB" id="A0A8R1XWC3"/>
<evidence type="ECO:0000313" key="2">
    <source>
        <dbReference type="Proteomes" id="UP000024404"/>
    </source>
</evidence>
<dbReference type="EMBL" id="CMVM020000017">
    <property type="status" value="NOT_ANNOTATED_CDS"/>
    <property type="molecule type" value="Genomic_DNA"/>
</dbReference>
<protein>
    <submittedName>
        <fullName evidence="1">Uncharacterized protein</fullName>
    </submittedName>
</protein>
<name>A0A8R1XWC3_ONCVO</name>
<evidence type="ECO:0000313" key="1">
    <source>
        <dbReference type="EnsemblMetazoa" id="OVOC5.1"/>
    </source>
</evidence>
<keyword evidence="2" id="KW-1185">Reference proteome</keyword>
<accession>A0A8R1XWC3</accession>